<dbReference type="EMBL" id="JAADJZ010000007">
    <property type="protein sequence ID" value="KAF2873750.1"/>
    <property type="molecule type" value="Genomic_DNA"/>
</dbReference>
<feature type="compositionally biased region" description="Basic and acidic residues" evidence="1">
    <location>
        <begin position="122"/>
        <end position="138"/>
    </location>
</feature>
<feature type="compositionally biased region" description="Polar residues" evidence="1">
    <location>
        <begin position="1"/>
        <end position="11"/>
    </location>
</feature>
<sequence>MSSSPKSTANPPTSPGFPPIPRGNLTAKGLDTTNTRFPVSSIRTPVTLLPFPHPKWHVHPQTRHIYEVTSPILEEYDPVSGFIGSVGEIRQSMEGESRGSGGGWRDGLSGDGGWNGSVRFVESGERSSILREAKREREVEVEEAGVRKRERRGGGSKSWETVPPTGR</sequence>
<reference evidence="2 3" key="1">
    <citation type="submission" date="2020-01" db="EMBL/GenBank/DDBJ databases">
        <authorList>
            <consortium name="DOE Joint Genome Institute"/>
            <person name="Haridas S."/>
            <person name="Albert R."/>
            <person name="Binder M."/>
            <person name="Bloem J."/>
            <person name="Labutti K."/>
            <person name="Salamov A."/>
            <person name="Andreopoulos B."/>
            <person name="Baker S.E."/>
            <person name="Barry K."/>
            <person name="Bills G."/>
            <person name="Bluhm B.H."/>
            <person name="Cannon C."/>
            <person name="Castanera R."/>
            <person name="Culley D.E."/>
            <person name="Daum C."/>
            <person name="Ezra D."/>
            <person name="Gonzalez J.B."/>
            <person name="Henrissat B."/>
            <person name="Kuo A."/>
            <person name="Liang C."/>
            <person name="Lipzen A."/>
            <person name="Lutzoni F."/>
            <person name="Magnuson J."/>
            <person name="Mondo S."/>
            <person name="Nolan M."/>
            <person name="Ohm R."/>
            <person name="Pangilinan J."/>
            <person name="Park H.-J.H."/>
            <person name="Ramirez L."/>
            <person name="Alfaro M."/>
            <person name="Sun H."/>
            <person name="Tritt A."/>
            <person name="Yoshinaga Y."/>
            <person name="Zwiers L.-H.L."/>
            <person name="Turgeon B.G."/>
            <person name="Goodwin S.B."/>
            <person name="Spatafora J.W."/>
            <person name="Crous P.W."/>
            <person name="Grigoriev I.V."/>
        </authorList>
    </citation>
    <scope>NUCLEOTIDE SEQUENCE [LARGE SCALE GENOMIC DNA]</scope>
    <source>
        <strain evidence="2 3">CBS 611.86</strain>
    </source>
</reference>
<protein>
    <submittedName>
        <fullName evidence="2">Uncharacterized protein</fullName>
    </submittedName>
</protein>
<dbReference type="Proteomes" id="UP000481861">
    <property type="component" value="Unassembled WGS sequence"/>
</dbReference>
<feature type="region of interest" description="Disordered" evidence="1">
    <location>
        <begin position="92"/>
        <end position="167"/>
    </location>
</feature>
<feature type="compositionally biased region" description="Pro residues" evidence="1">
    <location>
        <begin position="12"/>
        <end position="21"/>
    </location>
</feature>
<comment type="caution">
    <text evidence="2">The sequence shown here is derived from an EMBL/GenBank/DDBJ whole genome shotgun (WGS) entry which is preliminary data.</text>
</comment>
<name>A0A7C8IGM9_9PLEO</name>
<keyword evidence="3" id="KW-1185">Reference proteome</keyword>
<proteinExistence type="predicted"/>
<accession>A0A7C8IGM9</accession>
<dbReference type="AlphaFoldDB" id="A0A7C8IGM9"/>
<dbReference type="OrthoDB" id="3793955at2759"/>
<organism evidence="2 3">
    <name type="scientific">Massariosphaeria phaeospora</name>
    <dbReference type="NCBI Taxonomy" id="100035"/>
    <lineage>
        <taxon>Eukaryota</taxon>
        <taxon>Fungi</taxon>
        <taxon>Dikarya</taxon>
        <taxon>Ascomycota</taxon>
        <taxon>Pezizomycotina</taxon>
        <taxon>Dothideomycetes</taxon>
        <taxon>Pleosporomycetidae</taxon>
        <taxon>Pleosporales</taxon>
        <taxon>Pleosporales incertae sedis</taxon>
        <taxon>Massariosphaeria</taxon>
    </lineage>
</organism>
<evidence type="ECO:0000313" key="2">
    <source>
        <dbReference type="EMBL" id="KAF2873750.1"/>
    </source>
</evidence>
<evidence type="ECO:0000313" key="3">
    <source>
        <dbReference type="Proteomes" id="UP000481861"/>
    </source>
</evidence>
<feature type="region of interest" description="Disordered" evidence="1">
    <location>
        <begin position="1"/>
        <end position="37"/>
    </location>
</feature>
<feature type="compositionally biased region" description="Gly residues" evidence="1">
    <location>
        <begin position="98"/>
        <end position="115"/>
    </location>
</feature>
<evidence type="ECO:0000256" key="1">
    <source>
        <dbReference type="SAM" id="MobiDB-lite"/>
    </source>
</evidence>
<gene>
    <name evidence="2" type="ORF">BDV95DRAFT_605229</name>
</gene>